<protein>
    <submittedName>
        <fullName evidence="7">Cell wall-associated hydrolase, invasion-associated protein</fullName>
    </submittedName>
</protein>
<evidence type="ECO:0000256" key="1">
    <source>
        <dbReference type="ARBA" id="ARBA00007074"/>
    </source>
</evidence>
<dbReference type="InterPro" id="IPR038765">
    <property type="entry name" value="Papain-like_cys_pep_sf"/>
</dbReference>
<dbReference type="PROSITE" id="PS51935">
    <property type="entry name" value="NLPC_P60"/>
    <property type="match status" value="1"/>
</dbReference>
<dbReference type="SUPFAM" id="SSF54001">
    <property type="entry name" value="Cysteine proteinases"/>
    <property type="match status" value="1"/>
</dbReference>
<dbReference type="EMBL" id="CM001439">
    <property type="protein sequence ID" value="EHR49907.1"/>
    <property type="molecule type" value="Genomic_DNA"/>
</dbReference>
<name>H5X3H3_9PSEU</name>
<feature type="domain" description="NlpC/P60" evidence="6">
    <location>
        <begin position="58"/>
        <end position="175"/>
    </location>
</feature>
<keyword evidence="2" id="KW-0645">Protease</keyword>
<evidence type="ECO:0000256" key="3">
    <source>
        <dbReference type="ARBA" id="ARBA00022801"/>
    </source>
</evidence>
<evidence type="ECO:0000256" key="2">
    <source>
        <dbReference type="ARBA" id="ARBA00022670"/>
    </source>
</evidence>
<evidence type="ECO:0000256" key="5">
    <source>
        <dbReference type="SAM" id="SignalP"/>
    </source>
</evidence>
<dbReference type="PANTHER" id="PTHR47359">
    <property type="entry name" value="PEPTIDOGLYCAN DL-ENDOPEPTIDASE CWLO"/>
    <property type="match status" value="1"/>
</dbReference>
<comment type="similarity">
    <text evidence="1">Belongs to the peptidase C40 family.</text>
</comment>
<feature type="signal peptide" evidence="5">
    <location>
        <begin position="1"/>
        <end position="29"/>
    </location>
</feature>
<dbReference type="GO" id="GO:0006508">
    <property type="term" value="P:proteolysis"/>
    <property type="evidence" value="ECO:0007669"/>
    <property type="project" value="UniProtKB-KW"/>
</dbReference>
<evidence type="ECO:0000259" key="6">
    <source>
        <dbReference type="PROSITE" id="PS51935"/>
    </source>
</evidence>
<dbReference type="STRING" id="882083.SacmaDRAFT_1634"/>
<accession>H5X3H3</accession>
<dbReference type="HOGENOM" id="CLU_016043_6_3_11"/>
<feature type="chain" id="PRO_5003600597" evidence="5">
    <location>
        <begin position="30"/>
        <end position="175"/>
    </location>
</feature>
<dbReference type="PANTHER" id="PTHR47359:SF3">
    <property type="entry name" value="NLP_P60 DOMAIN-CONTAINING PROTEIN-RELATED"/>
    <property type="match status" value="1"/>
</dbReference>
<evidence type="ECO:0000313" key="7">
    <source>
        <dbReference type="EMBL" id="EHR49907.1"/>
    </source>
</evidence>
<reference evidence="7 8" key="1">
    <citation type="journal article" date="2012" name="Stand. Genomic Sci.">
        <title>Genome sequence of the ocean sediment bacterium Saccharomonospora marina type strain (XMU15(T)).</title>
        <authorList>
            <person name="Klenk H.P."/>
            <person name="Lu M."/>
            <person name="Lucas S."/>
            <person name="Lapidus A."/>
            <person name="Copeland A."/>
            <person name="Pitluck S."/>
            <person name="Goodwin L.A."/>
            <person name="Han C."/>
            <person name="Tapia R."/>
            <person name="Brambilla E.M."/>
            <person name="Potter G."/>
            <person name="Land M."/>
            <person name="Ivanova N."/>
            <person name="Rohde M."/>
            <person name="Goker M."/>
            <person name="Detter J.C."/>
            <person name="Li W.J."/>
            <person name="Kyrpides N.C."/>
            <person name="Woyke T."/>
        </authorList>
    </citation>
    <scope>NUCLEOTIDE SEQUENCE [LARGE SCALE GENOMIC DNA]</scope>
    <source>
        <strain evidence="7 8">XMU15</strain>
    </source>
</reference>
<dbReference type="Proteomes" id="UP000004926">
    <property type="component" value="Chromosome"/>
</dbReference>
<dbReference type="eggNOG" id="COG0791">
    <property type="taxonomic scope" value="Bacteria"/>
</dbReference>
<keyword evidence="4" id="KW-0788">Thiol protease</keyword>
<keyword evidence="5" id="KW-0732">Signal</keyword>
<dbReference type="GO" id="GO:0008234">
    <property type="term" value="F:cysteine-type peptidase activity"/>
    <property type="evidence" value="ECO:0007669"/>
    <property type="project" value="UniProtKB-KW"/>
</dbReference>
<sequence>MLTTSIRKSVTVVSVAAVAILGFSGTGSAMVSTQQGGGGAAETVPATTPASAHKTATVPIAQRIVDVAASQEGKPYSYGASGPGSFDCSGLVQWVHRQVGIDLPRTSRQQRAALPHIARADMTPGDLVFFHNSGGTVYHVGIYAGGNRLWAAPEPGDVVRLQNIWTDSYTVGRAW</sequence>
<organism evidence="7 8">
    <name type="scientific">Saccharomonospora marina XMU15</name>
    <dbReference type="NCBI Taxonomy" id="882083"/>
    <lineage>
        <taxon>Bacteria</taxon>
        <taxon>Bacillati</taxon>
        <taxon>Actinomycetota</taxon>
        <taxon>Actinomycetes</taxon>
        <taxon>Pseudonocardiales</taxon>
        <taxon>Pseudonocardiaceae</taxon>
        <taxon>Saccharomonospora</taxon>
    </lineage>
</organism>
<proteinExistence type="inferred from homology"/>
<dbReference type="AlphaFoldDB" id="H5X3H3"/>
<dbReference type="InterPro" id="IPR000064">
    <property type="entry name" value="NLP_P60_dom"/>
</dbReference>
<keyword evidence="8" id="KW-1185">Reference proteome</keyword>
<gene>
    <name evidence="7" type="ORF">SacmaDRAFT_1634</name>
</gene>
<dbReference type="InterPro" id="IPR051794">
    <property type="entry name" value="PG_Endopeptidase_C40"/>
</dbReference>
<dbReference type="Gene3D" id="3.90.1720.10">
    <property type="entry name" value="endopeptidase domain like (from Nostoc punctiforme)"/>
    <property type="match status" value="1"/>
</dbReference>
<evidence type="ECO:0000256" key="4">
    <source>
        <dbReference type="ARBA" id="ARBA00022807"/>
    </source>
</evidence>
<keyword evidence="3 7" id="KW-0378">Hydrolase</keyword>
<evidence type="ECO:0000313" key="8">
    <source>
        <dbReference type="Proteomes" id="UP000004926"/>
    </source>
</evidence>
<dbReference type="Pfam" id="PF00877">
    <property type="entry name" value="NLPC_P60"/>
    <property type="match status" value="1"/>
</dbReference>